<dbReference type="eggNOG" id="COG0842">
    <property type="taxonomic scope" value="Bacteria"/>
</dbReference>
<feature type="transmembrane region" description="Helical" evidence="8">
    <location>
        <begin position="242"/>
        <end position="263"/>
    </location>
</feature>
<evidence type="ECO:0000313" key="10">
    <source>
        <dbReference type="EMBL" id="ADN02893.1"/>
    </source>
</evidence>
<dbReference type="PROSITE" id="PS51012">
    <property type="entry name" value="ABC_TM2"/>
    <property type="match status" value="1"/>
</dbReference>
<dbReference type="PANTHER" id="PTHR30294">
    <property type="entry name" value="MEMBRANE COMPONENT OF ABC TRANSPORTER YHHJ-RELATED"/>
    <property type="match status" value="1"/>
</dbReference>
<dbReference type="RefSeq" id="WP_013314732.1">
    <property type="nucleotide sequence ID" value="NC_014484.1"/>
</dbReference>
<feature type="transmembrane region" description="Helical" evidence="8">
    <location>
        <begin position="331"/>
        <end position="351"/>
    </location>
</feature>
<dbReference type="GO" id="GO:0005886">
    <property type="term" value="C:plasma membrane"/>
    <property type="evidence" value="ECO:0007669"/>
    <property type="project" value="UniProtKB-SubCell"/>
</dbReference>
<protein>
    <submittedName>
        <fullName evidence="10">Transporter</fullName>
    </submittedName>
</protein>
<dbReference type="PaxDb" id="665571-STHERM_c19580"/>
<comment type="subcellular location">
    <subcellularLocation>
        <location evidence="1">Cell membrane</location>
        <topology evidence="1">Multi-pass membrane protein</topology>
    </subcellularLocation>
</comment>
<evidence type="ECO:0000256" key="4">
    <source>
        <dbReference type="ARBA" id="ARBA00022475"/>
    </source>
</evidence>
<evidence type="ECO:0000256" key="7">
    <source>
        <dbReference type="ARBA" id="ARBA00023136"/>
    </source>
</evidence>
<keyword evidence="4" id="KW-1003">Cell membrane</keyword>
<evidence type="ECO:0000256" key="8">
    <source>
        <dbReference type="SAM" id="Phobius"/>
    </source>
</evidence>
<name>E0RQB7_WINT6</name>
<dbReference type="InterPro" id="IPR047817">
    <property type="entry name" value="ABC2_TM_bact-type"/>
</dbReference>
<keyword evidence="6 8" id="KW-1133">Transmembrane helix</keyword>
<evidence type="ECO:0000256" key="5">
    <source>
        <dbReference type="ARBA" id="ARBA00022692"/>
    </source>
</evidence>
<dbReference type="InterPro" id="IPR051449">
    <property type="entry name" value="ABC-2_transporter_component"/>
</dbReference>
<organism evidence="10 11">
    <name type="scientific">Winmispira thermophila (strain ATCC 49972 / DSM 6192 / RI 19.B1)</name>
    <name type="common">Spirochaeta thermophila</name>
    <dbReference type="NCBI Taxonomy" id="665571"/>
    <lineage>
        <taxon>Bacteria</taxon>
        <taxon>Pseudomonadati</taxon>
        <taxon>Spirochaetota</taxon>
        <taxon>Spirochaetia</taxon>
        <taxon>Winmispirales</taxon>
        <taxon>Winmispiraceae</taxon>
        <taxon>Winmispira</taxon>
    </lineage>
</organism>
<reference key="1">
    <citation type="submission" date="2009-08" db="EMBL/GenBank/DDBJ databases">
        <title>The genome sequence of Spirochaeta thermophila DSM6192.</title>
        <authorList>
            <person name="Angelov A."/>
            <person name="Mientus M."/>
            <person name="Wittenberg S."/>
            <person name="Lehmann R."/>
            <person name="Liesegang H."/>
            <person name="Daniel R."/>
            <person name="Liebl W."/>
        </authorList>
    </citation>
    <scope>NUCLEOTIDE SEQUENCE</scope>
    <source>
        <strain>DSM 6192</strain>
    </source>
</reference>
<dbReference type="EMBL" id="CP001698">
    <property type="protein sequence ID" value="ADN02893.1"/>
    <property type="molecule type" value="Genomic_DNA"/>
</dbReference>
<dbReference type="KEGG" id="sta:STHERM_c19580"/>
<sequence>MRLWALLRKEWWHLSRDYRTLLVLFILPLLQLILLGYAMETEPKQILLVIHDFDRTFLTRALVDRLSGTPLFVVKRSELPASEIFARREAEAVLTLLPGTTRSLIRGGGVLPHLAVDASDPQRAQTVAAYILHALSSSLPSLPSPVAATPIFLYNPTRESAFFFVPGITALLILMASALLSSLTITREKESGTFTLLRLSRLSAVDVVGGKLIPYFILAGLLSLVVLVAGMLLFGVPLKGNALLLVGVLLLYTLTGISMGILISSVAPTQQSAMLASLLITLFPTLLLSGFIFPLESMPLVLRVIGHALPATYFLQCLRGIMLKGNTVSQLIPQLSALGGFTLFFLLVGTVRAKTLMELSP</sequence>
<dbReference type="GO" id="GO:0140359">
    <property type="term" value="F:ABC-type transporter activity"/>
    <property type="evidence" value="ECO:0007669"/>
    <property type="project" value="InterPro"/>
</dbReference>
<dbReference type="PANTHER" id="PTHR30294:SF29">
    <property type="entry name" value="MULTIDRUG ABC TRANSPORTER PERMEASE YBHS-RELATED"/>
    <property type="match status" value="1"/>
</dbReference>
<reference evidence="10 11" key="2">
    <citation type="journal article" date="2010" name="J. Bacteriol.">
        <title>Genome sequence of the polysaccharide-degrading, thermophilic anaerobe Spirochaeta thermophila DSM 6192.</title>
        <authorList>
            <person name="Angelov A."/>
            <person name="Liebl S."/>
            <person name="Ballschmiter M."/>
            <person name="Bomeke M."/>
            <person name="Lehmann R."/>
            <person name="Liesegang H."/>
            <person name="Daniel R."/>
            <person name="Liebl W."/>
        </authorList>
    </citation>
    <scope>NUCLEOTIDE SEQUENCE [LARGE SCALE GENOMIC DNA]</scope>
    <source>
        <strain evidence="11">ATCC 49972 / DSM 6192 / RI 19.B1</strain>
    </source>
</reference>
<accession>E0RQB7</accession>
<evidence type="ECO:0000256" key="6">
    <source>
        <dbReference type="ARBA" id="ARBA00022989"/>
    </source>
</evidence>
<keyword evidence="5 8" id="KW-0812">Transmembrane</keyword>
<dbReference type="InterPro" id="IPR013525">
    <property type="entry name" value="ABC2_TM"/>
</dbReference>
<feature type="transmembrane region" description="Helical" evidence="8">
    <location>
        <begin position="275"/>
        <end position="294"/>
    </location>
</feature>
<comment type="similarity">
    <text evidence="2">Belongs to the ABC-2 integral membrane protein family.</text>
</comment>
<keyword evidence="3" id="KW-0813">Transport</keyword>
<evidence type="ECO:0000256" key="3">
    <source>
        <dbReference type="ARBA" id="ARBA00022448"/>
    </source>
</evidence>
<feature type="domain" description="ABC transmembrane type-2" evidence="9">
    <location>
        <begin position="129"/>
        <end position="356"/>
    </location>
</feature>
<feature type="transmembrane region" description="Helical" evidence="8">
    <location>
        <begin position="161"/>
        <end position="180"/>
    </location>
</feature>
<evidence type="ECO:0000256" key="2">
    <source>
        <dbReference type="ARBA" id="ARBA00007783"/>
    </source>
</evidence>
<evidence type="ECO:0000313" key="11">
    <source>
        <dbReference type="Proteomes" id="UP000001296"/>
    </source>
</evidence>
<dbReference type="HOGENOM" id="CLU_039483_8_3_12"/>
<evidence type="ECO:0000259" key="9">
    <source>
        <dbReference type="PROSITE" id="PS51012"/>
    </source>
</evidence>
<gene>
    <name evidence="10" type="ordered locus">STHERM_c19580</name>
</gene>
<feature type="transmembrane region" description="Helical" evidence="8">
    <location>
        <begin position="212"/>
        <end position="236"/>
    </location>
</feature>
<dbReference type="Proteomes" id="UP000001296">
    <property type="component" value="Chromosome"/>
</dbReference>
<keyword evidence="7 8" id="KW-0472">Membrane</keyword>
<feature type="transmembrane region" description="Helical" evidence="8">
    <location>
        <begin position="300"/>
        <end position="319"/>
    </location>
</feature>
<dbReference type="Pfam" id="PF12698">
    <property type="entry name" value="ABC2_membrane_3"/>
    <property type="match status" value="1"/>
</dbReference>
<evidence type="ECO:0000256" key="1">
    <source>
        <dbReference type="ARBA" id="ARBA00004651"/>
    </source>
</evidence>
<feature type="transmembrane region" description="Helical" evidence="8">
    <location>
        <begin position="21"/>
        <end position="39"/>
    </location>
</feature>
<dbReference type="AlphaFoldDB" id="E0RQB7"/>
<proteinExistence type="inferred from homology"/>